<name>A0A559KJF9_9MOLU</name>
<organism evidence="3 4">
    <name type="scientific">Candidatus Phytoplasma pini</name>
    <dbReference type="NCBI Taxonomy" id="267362"/>
    <lineage>
        <taxon>Bacteria</taxon>
        <taxon>Bacillati</taxon>
        <taxon>Mycoplasmatota</taxon>
        <taxon>Mollicutes</taxon>
        <taxon>Acholeplasmatales</taxon>
        <taxon>Acholeplasmataceae</taxon>
        <taxon>Candidatus Phytoplasma</taxon>
    </lineage>
</organism>
<feature type="transmembrane region" description="Helical" evidence="2">
    <location>
        <begin position="7"/>
        <end position="26"/>
    </location>
</feature>
<keyword evidence="4" id="KW-1185">Reference proteome</keyword>
<keyword evidence="1" id="KW-0175">Coiled coil</keyword>
<dbReference type="RefSeq" id="WP_144658429.1">
    <property type="nucleotide sequence ID" value="NZ_VIAE01000005.1"/>
</dbReference>
<sequence>MKELLKPIISFIIGAFITLVISFYFMNHSHLKEHINLKSDHLKDNITQIDKKLDELKENFNKLDAKIDKLDNKIDAKIDKLIAIIMHQKS</sequence>
<keyword evidence="2" id="KW-1133">Transmembrane helix</keyword>
<reference evidence="3 4" key="1">
    <citation type="submission" date="2019-06" db="EMBL/GenBank/DDBJ databases">
        <title>Draft Genome Sequence of Candidatus Phytoplasma pini-Related Strain MDPP: A Resource for Comparative Genomics of Gymnosperm-infecting Phytoplasmas.</title>
        <authorList>
            <person name="Cai W."/>
            <person name="Costanzo S."/>
            <person name="Shao J."/>
            <person name="Zhao Y."/>
            <person name="Davis R."/>
        </authorList>
    </citation>
    <scope>NUCLEOTIDE SEQUENCE [LARGE SCALE GENOMIC DNA]</scope>
    <source>
        <strain evidence="3 4">MDPP</strain>
    </source>
</reference>
<dbReference type="Gene3D" id="1.20.1270.70">
    <property type="entry name" value="Designed single chain three-helix bundle"/>
    <property type="match status" value="1"/>
</dbReference>
<feature type="coiled-coil region" evidence="1">
    <location>
        <begin position="39"/>
        <end position="80"/>
    </location>
</feature>
<proteinExistence type="predicted"/>
<evidence type="ECO:0000256" key="2">
    <source>
        <dbReference type="SAM" id="Phobius"/>
    </source>
</evidence>
<protein>
    <submittedName>
        <fullName evidence="3">Uncharacterized protein</fullName>
    </submittedName>
</protein>
<evidence type="ECO:0000313" key="4">
    <source>
        <dbReference type="Proteomes" id="UP000320078"/>
    </source>
</evidence>
<dbReference type="OrthoDB" id="9973953at2"/>
<comment type="caution">
    <text evidence="3">The sequence shown here is derived from an EMBL/GenBank/DDBJ whole genome shotgun (WGS) entry which is preliminary data.</text>
</comment>
<accession>A0A559KJF9</accession>
<gene>
    <name evidence="3" type="ORF">MDPP_00255</name>
</gene>
<evidence type="ECO:0000313" key="3">
    <source>
        <dbReference type="EMBL" id="TVY12247.1"/>
    </source>
</evidence>
<dbReference type="Proteomes" id="UP000320078">
    <property type="component" value="Unassembled WGS sequence"/>
</dbReference>
<dbReference type="AlphaFoldDB" id="A0A559KJF9"/>
<keyword evidence="2" id="KW-0472">Membrane</keyword>
<dbReference type="EMBL" id="VIAE01000005">
    <property type="protein sequence ID" value="TVY12247.1"/>
    <property type="molecule type" value="Genomic_DNA"/>
</dbReference>
<keyword evidence="2" id="KW-0812">Transmembrane</keyword>
<evidence type="ECO:0000256" key="1">
    <source>
        <dbReference type="SAM" id="Coils"/>
    </source>
</evidence>